<reference evidence="1" key="1">
    <citation type="journal article" date="2020" name="Stud. Mycol.">
        <title>101 Dothideomycetes genomes: a test case for predicting lifestyles and emergence of pathogens.</title>
        <authorList>
            <person name="Haridas S."/>
            <person name="Albert R."/>
            <person name="Binder M."/>
            <person name="Bloem J."/>
            <person name="Labutti K."/>
            <person name="Salamov A."/>
            <person name="Andreopoulos B."/>
            <person name="Baker S."/>
            <person name="Barry K."/>
            <person name="Bills G."/>
            <person name="Bluhm B."/>
            <person name="Cannon C."/>
            <person name="Castanera R."/>
            <person name="Culley D."/>
            <person name="Daum C."/>
            <person name="Ezra D."/>
            <person name="Gonzalez J."/>
            <person name="Henrissat B."/>
            <person name="Kuo A."/>
            <person name="Liang C."/>
            <person name="Lipzen A."/>
            <person name="Lutzoni F."/>
            <person name="Magnuson J."/>
            <person name="Mondo S."/>
            <person name="Nolan M."/>
            <person name="Ohm R."/>
            <person name="Pangilinan J."/>
            <person name="Park H.-J."/>
            <person name="Ramirez L."/>
            <person name="Alfaro M."/>
            <person name="Sun H."/>
            <person name="Tritt A."/>
            <person name="Yoshinaga Y."/>
            <person name="Zwiers L.-H."/>
            <person name="Turgeon B."/>
            <person name="Goodwin S."/>
            <person name="Spatafora J."/>
            <person name="Crous P."/>
            <person name="Grigoriev I."/>
        </authorList>
    </citation>
    <scope>NUCLEOTIDE SEQUENCE</scope>
    <source>
        <strain evidence="1">CBS 207.26</strain>
    </source>
</reference>
<name>A0A6A6DXF2_9PEZI</name>
<keyword evidence="2" id="KW-1185">Reference proteome</keyword>
<gene>
    <name evidence="1" type="ORF">K469DRAFT_585622</name>
</gene>
<sequence length="96" mass="11036">MKLWSQSLAHYLSQHKPYSLRKEDDWIPTRLFNIHATSSVHDSIRVVERRDVQATAANTKIKYLALSHVWGSTPDLMLTKTNYSDMTIGIRIGLLP</sequence>
<evidence type="ECO:0008006" key="3">
    <source>
        <dbReference type="Google" id="ProtNLM"/>
    </source>
</evidence>
<evidence type="ECO:0000313" key="2">
    <source>
        <dbReference type="Proteomes" id="UP000800200"/>
    </source>
</evidence>
<dbReference type="EMBL" id="ML994646">
    <property type="protein sequence ID" value="KAF2182868.1"/>
    <property type="molecule type" value="Genomic_DNA"/>
</dbReference>
<protein>
    <recommendedName>
        <fullName evidence="3">Heterokaryon incompatibility domain-containing protein</fullName>
    </recommendedName>
</protein>
<proteinExistence type="predicted"/>
<organism evidence="1 2">
    <name type="scientific">Zopfia rhizophila CBS 207.26</name>
    <dbReference type="NCBI Taxonomy" id="1314779"/>
    <lineage>
        <taxon>Eukaryota</taxon>
        <taxon>Fungi</taxon>
        <taxon>Dikarya</taxon>
        <taxon>Ascomycota</taxon>
        <taxon>Pezizomycotina</taxon>
        <taxon>Dothideomycetes</taxon>
        <taxon>Dothideomycetes incertae sedis</taxon>
        <taxon>Zopfiaceae</taxon>
        <taxon>Zopfia</taxon>
    </lineage>
</organism>
<accession>A0A6A6DXF2</accession>
<evidence type="ECO:0000313" key="1">
    <source>
        <dbReference type="EMBL" id="KAF2182868.1"/>
    </source>
</evidence>
<dbReference type="AlphaFoldDB" id="A0A6A6DXF2"/>
<dbReference type="Proteomes" id="UP000800200">
    <property type="component" value="Unassembled WGS sequence"/>
</dbReference>